<dbReference type="CDD" id="cd06554">
    <property type="entry name" value="ASCH_ASC-1_like"/>
    <property type="match status" value="1"/>
</dbReference>
<dbReference type="Pfam" id="PF06221">
    <property type="entry name" value="zf-C2HC5"/>
    <property type="match status" value="1"/>
</dbReference>
<dbReference type="EMBL" id="CAJOBC010002330">
    <property type="protein sequence ID" value="CAF3727885.1"/>
    <property type="molecule type" value="Genomic_DNA"/>
</dbReference>
<comment type="caution">
    <text evidence="2">The sequence shown here is derived from an EMBL/GenBank/DDBJ whole genome shotgun (WGS) entry which is preliminary data.</text>
</comment>
<dbReference type="Pfam" id="PF23134">
    <property type="entry name" value="TRIP4_3rd"/>
    <property type="match status" value="1"/>
</dbReference>
<dbReference type="Proteomes" id="UP000681722">
    <property type="component" value="Unassembled WGS sequence"/>
</dbReference>
<organism evidence="2 4">
    <name type="scientific">Didymodactylos carnosus</name>
    <dbReference type="NCBI Taxonomy" id="1234261"/>
    <lineage>
        <taxon>Eukaryota</taxon>
        <taxon>Metazoa</taxon>
        <taxon>Spiralia</taxon>
        <taxon>Gnathifera</taxon>
        <taxon>Rotifera</taxon>
        <taxon>Eurotatoria</taxon>
        <taxon>Bdelloidea</taxon>
        <taxon>Philodinida</taxon>
        <taxon>Philodinidae</taxon>
        <taxon>Didymodactylos</taxon>
    </lineage>
</organism>
<protein>
    <recommendedName>
        <fullName evidence="1">ASCH domain-containing protein</fullName>
    </recommendedName>
</protein>
<feature type="domain" description="ASCH" evidence="1">
    <location>
        <begin position="275"/>
        <end position="388"/>
    </location>
</feature>
<dbReference type="GO" id="GO:0008270">
    <property type="term" value="F:zinc ion binding"/>
    <property type="evidence" value="ECO:0007669"/>
    <property type="project" value="InterPro"/>
</dbReference>
<accession>A0A814D846</accession>
<dbReference type="GO" id="GO:0180022">
    <property type="term" value="C:RQC-trigger complex"/>
    <property type="evidence" value="ECO:0007669"/>
    <property type="project" value="InterPro"/>
</dbReference>
<dbReference type="EMBL" id="CAJNOQ010002331">
    <property type="protein sequence ID" value="CAF0952301.1"/>
    <property type="molecule type" value="Genomic_DNA"/>
</dbReference>
<sequence length="419" mass="48999">MTMKLPGRNSCECQASKHKLVGNCLKCGRVVCEQEGSGPCFYCGNLVCNRDEKQKIQSNTVEGNTLKNELMNRKWREQDQQTSNILDDQEFSLNDIAKAVAHKNKLIEFDRTSAQRTRVIDDAADYFDSNNKWLSSEQRSKLIKLEKQIQEKKQSSNKKFTIDFAGRRIINELEYPNDDIYNEARSVQENAHYKLKADREMEEQQQLELLKMIDWEEHEILNRNLPGNFTAPQWVEKNPKTVSVCSNVSVEDRDRQRLRIQDKDLMEMYDDGQCLTMHQPWASLLVRGIKMHEGRTWHTAHRGRLWIHAAAKEPDTQTIYDMETFYRQRENGDQIDFPSEYPTSMLLGCVELVDCLERDTYTEKFPKGESDSDYVFICKNPQELFFKLPMKGQHKIFKLDPQVHQTAKKVLLRRTANTA</sequence>
<dbReference type="Proteomes" id="UP000663829">
    <property type="component" value="Unassembled WGS sequence"/>
</dbReference>
<dbReference type="PANTHER" id="PTHR12963:SF4">
    <property type="entry name" value="ACTIVATING SIGNAL COINTEGRATOR 1"/>
    <property type="match status" value="1"/>
</dbReference>
<dbReference type="GO" id="GO:0005634">
    <property type="term" value="C:nucleus"/>
    <property type="evidence" value="ECO:0007669"/>
    <property type="project" value="InterPro"/>
</dbReference>
<dbReference type="InterPro" id="IPR009349">
    <property type="entry name" value="TRIP4/RQT4_C2HC5_Znf"/>
</dbReference>
<dbReference type="FunFam" id="2.30.130.30:FF:000002">
    <property type="entry name" value="Activating signal cointegrator 1"/>
    <property type="match status" value="1"/>
</dbReference>
<dbReference type="InterPro" id="IPR007374">
    <property type="entry name" value="ASCH_domain"/>
</dbReference>
<dbReference type="InterPro" id="IPR056993">
    <property type="entry name" value="TRIP4_3rd_dom"/>
</dbReference>
<evidence type="ECO:0000313" key="3">
    <source>
        <dbReference type="EMBL" id="CAF3727885.1"/>
    </source>
</evidence>
<reference evidence="2" key="1">
    <citation type="submission" date="2021-02" db="EMBL/GenBank/DDBJ databases">
        <authorList>
            <person name="Nowell W R."/>
        </authorList>
    </citation>
    <scope>NUCLEOTIDE SEQUENCE</scope>
</reference>
<dbReference type="Gene3D" id="2.30.130.30">
    <property type="entry name" value="Hypothetical protein"/>
    <property type="match status" value="1"/>
</dbReference>
<name>A0A814D846_9BILA</name>
<dbReference type="Pfam" id="PF04266">
    <property type="entry name" value="ASCH"/>
    <property type="match status" value="1"/>
</dbReference>
<gene>
    <name evidence="2" type="ORF">GPM918_LOCUS11312</name>
    <name evidence="3" type="ORF">SRO942_LOCUS11311</name>
</gene>
<evidence type="ECO:0000313" key="2">
    <source>
        <dbReference type="EMBL" id="CAF0952301.1"/>
    </source>
</evidence>
<dbReference type="InterPro" id="IPR039128">
    <property type="entry name" value="TRIP4-like"/>
</dbReference>
<dbReference type="PANTHER" id="PTHR12963">
    <property type="entry name" value="THYROID RECEPTOR INTERACTING PROTEIN RELATED"/>
    <property type="match status" value="1"/>
</dbReference>
<keyword evidence="4" id="KW-1185">Reference proteome</keyword>
<dbReference type="GO" id="GO:0072344">
    <property type="term" value="P:rescue of stalled ribosome"/>
    <property type="evidence" value="ECO:0007669"/>
    <property type="project" value="InterPro"/>
</dbReference>
<proteinExistence type="predicted"/>
<dbReference type="AlphaFoldDB" id="A0A814D846"/>
<dbReference type="InterPro" id="IPR015947">
    <property type="entry name" value="PUA-like_sf"/>
</dbReference>
<dbReference type="SUPFAM" id="SSF88697">
    <property type="entry name" value="PUA domain-like"/>
    <property type="match status" value="1"/>
</dbReference>
<dbReference type="OrthoDB" id="338816at2759"/>
<dbReference type="SMART" id="SM01022">
    <property type="entry name" value="ASCH"/>
    <property type="match status" value="1"/>
</dbReference>
<evidence type="ECO:0000259" key="1">
    <source>
        <dbReference type="SMART" id="SM01022"/>
    </source>
</evidence>
<evidence type="ECO:0000313" key="4">
    <source>
        <dbReference type="Proteomes" id="UP000663829"/>
    </source>
</evidence>